<protein>
    <submittedName>
        <fullName evidence="1">Uncharacterized protein</fullName>
    </submittedName>
</protein>
<reference evidence="1 2" key="1">
    <citation type="journal article" date="2017" name="Curr. Biol.">
        <title>The Evolution of Venom by Co-option of Single-Copy Genes.</title>
        <authorList>
            <person name="Martinson E.O."/>
            <person name="Mrinalini"/>
            <person name="Kelkar Y.D."/>
            <person name="Chang C.H."/>
            <person name="Werren J.H."/>
        </authorList>
    </citation>
    <scope>NUCLEOTIDE SEQUENCE [LARGE SCALE GENOMIC DNA]</scope>
    <source>
        <strain evidence="1 2">Alberta</strain>
        <tissue evidence="1">Whole body</tissue>
    </source>
</reference>
<accession>A0A232EJK4</accession>
<comment type="caution">
    <text evidence="1">The sequence shown here is derived from an EMBL/GenBank/DDBJ whole genome shotgun (WGS) entry which is preliminary data.</text>
</comment>
<proteinExistence type="predicted"/>
<name>A0A232EJK4_9HYME</name>
<dbReference type="AlphaFoldDB" id="A0A232EJK4"/>
<evidence type="ECO:0000313" key="1">
    <source>
        <dbReference type="EMBL" id="OXU18525.1"/>
    </source>
</evidence>
<evidence type="ECO:0000313" key="2">
    <source>
        <dbReference type="Proteomes" id="UP000215335"/>
    </source>
</evidence>
<gene>
    <name evidence="1" type="ORF">TSAR_003109</name>
</gene>
<dbReference type="EMBL" id="NNAY01003991">
    <property type="protein sequence ID" value="OXU18525.1"/>
    <property type="molecule type" value="Genomic_DNA"/>
</dbReference>
<organism evidence="1 2">
    <name type="scientific">Trichomalopsis sarcophagae</name>
    <dbReference type="NCBI Taxonomy" id="543379"/>
    <lineage>
        <taxon>Eukaryota</taxon>
        <taxon>Metazoa</taxon>
        <taxon>Ecdysozoa</taxon>
        <taxon>Arthropoda</taxon>
        <taxon>Hexapoda</taxon>
        <taxon>Insecta</taxon>
        <taxon>Pterygota</taxon>
        <taxon>Neoptera</taxon>
        <taxon>Endopterygota</taxon>
        <taxon>Hymenoptera</taxon>
        <taxon>Apocrita</taxon>
        <taxon>Proctotrupomorpha</taxon>
        <taxon>Chalcidoidea</taxon>
        <taxon>Pteromalidae</taxon>
        <taxon>Pteromalinae</taxon>
        <taxon>Trichomalopsis</taxon>
    </lineage>
</organism>
<keyword evidence="2" id="KW-1185">Reference proteome</keyword>
<dbReference type="Proteomes" id="UP000215335">
    <property type="component" value="Unassembled WGS sequence"/>
</dbReference>
<sequence length="108" mass="12206">MPQQGNLSGIQVFHISYKNVLSPQFSKNPCVSKCAKVCQSVPECAKVYQSMPKCNKFPNLNTLEHYGTLWHTLAHNPFPLGTETHSHESVSLLHSVHNFRFANHIISF</sequence>